<dbReference type="Proteomes" id="UP000198341">
    <property type="component" value="Chromosome 16"/>
</dbReference>
<dbReference type="STRING" id="41875.K8EPF2"/>
<dbReference type="PANTHER" id="PTHR15704:SF7">
    <property type="entry name" value="SUPERKILLER COMPLEX PROTEIN 3"/>
    <property type="match status" value="1"/>
</dbReference>
<dbReference type="GO" id="GO:0055087">
    <property type="term" value="C:Ski complex"/>
    <property type="evidence" value="ECO:0007669"/>
    <property type="project" value="InterPro"/>
</dbReference>
<dbReference type="EMBL" id="FO082263">
    <property type="protein sequence ID" value="CCO20142.1"/>
    <property type="molecule type" value="Genomic_DNA"/>
</dbReference>
<dbReference type="SUPFAM" id="SSF48452">
    <property type="entry name" value="TPR-like"/>
    <property type="match status" value="2"/>
</dbReference>
<reference evidence="5 6" key="1">
    <citation type="submission" date="2011-10" db="EMBL/GenBank/DDBJ databases">
        <authorList>
            <person name="Genoscope - CEA"/>
        </authorList>
    </citation>
    <scope>NUCLEOTIDE SEQUENCE [LARGE SCALE GENOMIC DNA]</scope>
    <source>
        <strain evidence="5 6">RCC 1105</strain>
    </source>
</reference>
<dbReference type="RefSeq" id="XP_007508525.1">
    <property type="nucleotide sequence ID" value="XM_007508463.1"/>
</dbReference>
<feature type="repeat" description="TPR" evidence="3">
    <location>
        <begin position="862"/>
        <end position="895"/>
    </location>
</feature>
<feature type="region of interest" description="Disordered" evidence="4">
    <location>
        <begin position="1395"/>
        <end position="1425"/>
    </location>
</feature>
<evidence type="ECO:0000256" key="4">
    <source>
        <dbReference type="SAM" id="MobiDB-lite"/>
    </source>
</evidence>
<dbReference type="SMART" id="SM00028">
    <property type="entry name" value="TPR"/>
    <property type="match status" value="5"/>
</dbReference>
<dbReference type="InterPro" id="IPR019734">
    <property type="entry name" value="TPR_rpt"/>
</dbReference>
<evidence type="ECO:0000313" key="6">
    <source>
        <dbReference type="Proteomes" id="UP000198341"/>
    </source>
</evidence>
<dbReference type="Gene3D" id="1.25.40.10">
    <property type="entry name" value="Tetratricopeptide repeat domain"/>
    <property type="match status" value="2"/>
</dbReference>
<dbReference type="PROSITE" id="PS50005">
    <property type="entry name" value="TPR"/>
    <property type="match status" value="2"/>
</dbReference>
<dbReference type="GO" id="GO:0006401">
    <property type="term" value="P:RNA catabolic process"/>
    <property type="evidence" value="ECO:0007669"/>
    <property type="project" value="InterPro"/>
</dbReference>
<evidence type="ECO:0000256" key="3">
    <source>
        <dbReference type="PROSITE-ProRule" id="PRU00339"/>
    </source>
</evidence>
<feature type="repeat" description="TPR" evidence="3">
    <location>
        <begin position="706"/>
        <end position="739"/>
    </location>
</feature>
<protein>
    <submittedName>
        <fullName evidence="5">Uncharacterized protein</fullName>
    </submittedName>
</protein>
<name>K8EPF2_9CHLO</name>
<dbReference type="InterPro" id="IPR039226">
    <property type="entry name" value="Ski3/TTC37"/>
</dbReference>
<evidence type="ECO:0000256" key="2">
    <source>
        <dbReference type="ARBA" id="ARBA00022803"/>
    </source>
</evidence>
<dbReference type="GeneID" id="19011264"/>
<sequence length="1452" mass="158793">MKAKDFARAVQLYEDDEKDDTYEVHVYAGKSYFELKQHAKSRECYVKAARIDSEREQAHKGIVEVGFDGDDDDVKFVEEEVIPSVTFLLQKASETEDVEKQKQYLGKLGDGYARCGEHLYLEAAKAYRDLDDLMLKENDASSVGGAAAACSIKAAKCAVLFTEGKAKLSASKAVADAKSKMIVSRKDEIRIAKEASIECFASLAIETIPFLDGYFRTKAKPKKGDDKVETSSDDVKDIEKFAIKLARARLDCGAKNVEENGKKDALKFADAMLHDFMSSKSSESVVVDETNVLALALDVVAFTGEYLGDEEEGWNDDSSSEESPLETAIKEYVKDADVENPLWVLFTAWTANQNHSRGSFHRSCLGNDLECHHEGTRVELGSRDAKMDKEVYRLFDAMERSIDADGESDEVLSSTSYSTLQLAMVSMLLAESRAYLGDALGALDVAGRDAVCSVLGLAKTQKRAQLLLAESHAKLGRPFDYDAIVKASPARGCRIRAYYIAITSVARDAKAQKLKWLRSAYEAAPRSPRCAFEFAWASGNVDACEQIVYSWIDAHEGAELPADVTARWASRRASLATSEEQLDILCSRDDRSIFTLAAKAAKASSGANPFRALAFSALSLCVDASGDTARASKLREKALALDPSDEISGPIETNSSSPERCREVCENAIKWNPNCIWASERLASDRDPHVALSALKILIRTKRESVAMWTNMGDCYRKLDRKSAAVDALEKAVTLYKQRDPVADASLRDALYAATVAGNISLQLGNLERAELSYKIAHDIFLNASSTGSSDKGGVLVPILIGLARCFVLDASGSAMRGATARCEQSAKECVAYGEKALVAINNDAAVLATSSNTKKYAVVERVVRTLLGEAHLLMNNFDSAASEFKKCVELFPELASTRENLARALLLFASSLPRGDDDATSKAKSACIDYASAEGSDFSAAWRALAKIPRGKDEEDDASYFGRVETCLSRAVSLGVSQNKATVWASLAQLYKTAADARRQKSSGAEDIIEELERAAATCLDKARTLNPHEGVAWIHTGEEILSKSVFGEDEGNSSVYYEKAAKAFDVATKCAFEDAEHARIADAKFSATAAVAVLSEDIHNTHRYENIAAAIRAARARTNDPVAHWSLAMVCERRGLIDMAKEAFENALDGVLNGDTSTLDFTFGYGESDECRNAITDACKEGLERLEKRRAMTSAAQNDLNDGACATYASLKRRLQNAIREDPSNVHARVHLAQLLLAREEDDDDETFLALNVVSEPRAPFLNNAGGKGDFREQSSVARSVAWSCIANSPAYVYPVKSDDIESDKTRSEVLFRRANRMAAIATVLNPGDARNQDVLQTCLNRLQLRPRASGRVSSFNLDDEKMLRDLSKMAESDPRSNAETIASARLALAAKLAQSEEKEKRKEAKKHATRVSQTNSKTELDEQEREINNIKISERLVRASGCFLAGSEL</sequence>
<dbReference type="PANTHER" id="PTHR15704">
    <property type="entry name" value="SUPERKILLER 3 PROTEIN-RELATED"/>
    <property type="match status" value="1"/>
</dbReference>
<evidence type="ECO:0000256" key="1">
    <source>
        <dbReference type="ARBA" id="ARBA00022737"/>
    </source>
</evidence>
<accession>K8EPF2</accession>
<dbReference type="KEGG" id="bpg:Bathy16g01540"/>
<dbReference type="Pfam" id="PF13181">
    <property type="entry name" value="TPR_8"/>
    <property type="match status" value="3"/>
</dbReference>
<keyword evidence="6" id="KW-1185">Reference proteome</keyword>
<organism evidence="5 6">
    <name type="scientific">Bathycoccus prasinos</name>
    <dbReference type="NCBI Taxonomy" id="41875"/>
    <lineage>
        <taxon>Eukaryota</taxon>
        <taxon>Viridiplantae</taxon>
        <taxon>Chlorophyta</taxon>
        <taxon>Mamiellophyceae</taxon>
        <taxon>Mamiellales</taxon>
        <taxon>Bathycoccaceae</taxon>
        <taxon>Bathycoccus</taxon>
    </lineage>
</organism>
<dbReference type="InterPro" id="IPR011990">
    <property type="entry name" value="TPR-like_helical_dom_sf"/>
</dbReference>
<proteinExistence type="predicted"/>
<dbReference type="OrthoDB" id="421075at2759"/>
<keyword evidence="2 3" id="KW-0802">TPR repeat</keyword>
<evidence type="ECO:0000313" key="5">
    <source>
        <dbReference type="EMBL" id="CCO20142.1"/>
    </source>
</evidence>
<gene>
    <name evidence="5" type="ordered locus">Bathy16g01540</name>
</gene>
<keyword evidence="1" id="KW-0677">Repeat</keyword>